<dbReference type="AlphaFoldDB" id="A0A1I0DC10"/>
<dbReference type="PANTHER" id="PTHR46233">
    <property type="entry name" value="HYDROXYACYLGLUTATHIONE HYDROLASE GLOC"/>
    <property type="match status" value="1"/>
</dbReference>
<evidence type="ECO:0000313" key="6">
    <source>
        <dbReference type="EMBL" id="SET29834.1"/>
    </source>
</evidence>
<protein>
    <submittedName>
        <fullName evidence="6">Metallo-beta-lactamase class B</fullName>
    </submittedName>
</protein>
<dbReference type="STRING" id="460384.SAMN05216313_104107"/>
<evidence type="ECO:0000313" key="7">
    <source>
        <dbReference type="Proteomes" id="UP000198508"/>
    </source>
</evidence>
<dbReference type="Gene3D" id="3.60.15.10">
    <property type="entry name" value="Ribonuclease Z/Hydroxyacylglutathione hydrolase-like"/>
    <property type="match status" value="1"/>
</dbReference>
<dbReference type="PANTHER" id="PTHR46233:SF3">
    <property type="entry name" value="HYDROXYACYLGLUTATHIONE HYDROLASE GLOC"/>
    <property type="match status" value="1"/>
</dbReference>
<dbReference type="RefSeq" id="WP_092361322.1">
    <property type="nucleotide sequence ID" value="NZ_DAINWJ010000071.1"/>
</dbReference>
<evidence type="ECO:0000256" key="4">
    <source>
        <dbReference type="ARBA" id="ARBA00022833"/>
    </source>
</evidence>
<evidence type="ECO:0000256" key="3">
    <source>
        <dbReference type="ARBA" id="ARBA00022801"/>
    </source>
</evidence>
<dbReference type="GO" id="GO:0016787">
    <property type="term" value="F:hydrolase activity"/>
    <property type="evidence" value="ECO:0007669"/>
    <property type="project" value="UniProtKB-KW"/>
</dbReference>
<dbReference type="EMBL" id="FOIM01000004">
    <property type="protein sequence ID" value="SET29834.1"/>
    <property type="molecule type" value="Genomic_DNA"/>
</dbReference>
<organism evidence="6 7">
    <name type="scientific">Enterocloster lavalensis</name>
    <dbReference type="NCBI Taxonomy" id="460384"/>
    <lineage>
        <taxon>Bacteria</taxon>
        <taxon>Bacillati</taxon>
        <taxon>Bacillota</taxon>
        <taxon>Clostridia</taxon>
        <taxon>Lachnospirales</taxon>
        <taxon>Lachnospiraceae</taxon>
        <taxon>Enterocloster</taxon>
    </lineage>
</organism>
<evidence type="ECO:0000256" key="2">
    <source>
        <dbReference type="ARBA" id="ARBA00022723"/>
    </source>
</evidence>
<evidence type="ECO:0000256" key="1">
    <source>
        <dbReference type="ARBA" id="ARBA00001947"/>
    </source>
</evidence>
<feature type="domain" description="Metallo-beta-lactamase" evidence="5">
    <location>
        <begin position="39"/>
        <end position="222"/>
    </location>
</feature>
<dbReference type="GO" id="GO:0046872">
    <property type="term" value="F:metal ion binding"/>
    <property type="evidence" value="ECO:0007669"/>
    <property type="project" value="UniProtKB-KW"/>
</dbReference>
<dbReference type="SMART" id="SM00849">
    <property type="entry name" value="Lactamase_B"/>
    <property type="match status" value="1"/>
</dbReference>
<accession>A0A1I0DC10</accession>
<keyword evidence="3" id="KW-0378">Hydrolase</keyword>
<reference evidence="7" key="1">
    <citation type="submission" date="2016-10" db="EMBL/GenBank/DDBJ databases">
        <authorList>
            <person name="Varghese N."/>
            <person name="Submissions S."/>
        </authorList>
    </citation>
    <scope>NUCLEOTIDE SEQUENCE [LARGE SCALE GENOMIC DNA]</scope>
    <source>
        <strain evidence="7">NLAE-zl-G277</strain>
    </source>
</reference>
<dbReference type="GeneID" id="93276286"/>
<dbReference type="Pfam" id="PF00753">
    <property type="entry name" value="Lactamase_B"/>
    <property type="match status" value="1"/>
</dbReference>
<evidence type="ECO:0000259" key="5">
    <source>
        <dbReference type="SMART" id="SM00849"/>
    </source>
</evidence>
<dbReference type="InterPro" id="IPR036866">
    <property type="entry name" value="RibonucZ/Hydroxyglut_hydro"/>
</dbReference>
<gene>
    <name evidence="6" type="ORF">SAMN05216313_104107</name>
</gene>
<comment type="cofactor">
    <cofactor evidence="1">
        <name>Zn(2+)</name>
        <dbReference type="ChEBI" id="CHEBI:29105"/>
    </cofactor>
</comment>
<dbReference type="InterPro" id="IPR001279">
    <property type="entry name" value="Metallo-B-lactamas"/>
</dbReference>
<dbReference type="Proteomes" id="UP000198508">
    <property type="component" value="Unassembled WGS sequence"/>
</dbReference>
<keyword evidence="2" id="KW-0479">Metal-binding</keyword>
<dbReference type="InterPro" id="IPR051453">
    <property type="entry name" value="MBL_Glyoxalase_II"/>
</dbReference>
<keyword evidence="7" id="KW-1185">Reference proteome</keyword>
<sequence>MKRLNAPIVTAETIRGMEDMSFFTHALIFDDLLIVAQRETNCFVLKSSEGLIVIDAIWPSKPAFDAITAAIRDVGWNPARIRKLVLTHGHVDHTGCGKWIVEQFQARTYLSAADDIFWQEHPAKPDRPETWKDFPIHVHVKDGETITLGDKTIFVCETPGHTPGGLSYLFPVQENGEMHIAGLWGGTTPPRTKEGVLQYLRSLDYFLREAKRRGADVALTNHTAVDNGLERIAYSRKRMSYMPNIYVVGQDGFQRFCQVFYTMSYEMLGRLEGRGISDRKAGDEAIDFTLD</sequence>
<proteinExistence type="predicted"/>
<name>A0A1I0DC10_9FIRM</name>
<keyword evidence="4" id="KW-0862">Zinc</keyword>
<dbReference type="SUPFAM" id="SSF56281">
    <property type="entry name" value="Metallo-hydrolase/oxidoreductase"/>
    <property type="match status" value="1"/>
</dbReference>